<sequence length="551" mass="60834">MTQINKISRAMEIPPPPVTGESEDEWLDVRSLFRIVRRRLGIIILVTLAVLGAALPIILNIERDYSAAARILIHEPRPAALASSGLVSDNDLNLSTEQERLLSRKNAISVISELDLKNNPEFNPSLRREPFLARVKNGLRVALVGHPEDVTDGATSLDLVIQTYLGHLSITRSTGSEVVAIRFSSQDPQLAASVPNTLIRVYMEEREQRAAERLGRAEGWLKERIAEQRQRLSKVAAEADAFQEESQLALIDAQGAPETITGLKRRLANLVRERDELSAKLAQLENAQPDDLIEIVKSEVLLDLEREIDNEQVKVELLLDRYGSGHPEVLTANARIAGLEHSLENEIDRERERLAGEIEMLKREDAALHVALASAQRTLADGRRLDVTLGRLQLAADTERSALNRLEEQLRALQAEAELPVNEIEVLSPASVPLFADGRGRSYYLAAALFAASALAMTVAFFLEMIDKSVRSQEHLRKIQGLSPVGFLPSIGRQARRQILGGPKKVGRLYWDSVEAVVLALEQLNNGALPQSLLVTSALPGEVVPKNRTLG</sequence>
<feature type="transmembrane region" description="Helical" evidence="8">
    <location>
        <begin position="443"/>
        <end position="463"/>
    </location>
</feature>
<dbReference type="InterPro" id="IPR003856">
    <property type="entry name" value="LPS_length_determ_N"/>
</dbReference>
<keyword evidence="3 8" id="KW-0812">Transmembrane</keyword>
<dbReference type="GO" id="GO:0004713">
    <property type="term" value="F:protein tyrosine kinase activity"/>
    <property type="evidence" value="ECO:0007669"/>
    <property type="project" value="UniProtKB-KW"/>
</dbReference>
<keyword evidence="10" id="KW-0808">Transferase</keyword>
<feature type="domain" description="Polysaccharide chain length determinant N-terminal" evidence="9">
    <location>
        <begin position="27"/>
        <end position="114"/>
    </location>
</feature>
<dbReference type="InterPro" id="IPR050445">
    <property type="entry name" value="Bact_polysacc_biosynth/exp"/>
</dbReference>
<gene>
    <name evidence="10" type="ORF">SAMN04488047_13425</name>
</gene>
<evidence type="ECO:0000256" key="3">
    <source>
        <dbReference type="ARBA" id="ARBA00022692"/>
    </source>
</evidence>
<dbReference type="OrthoDB" id="230260at2"/>
<feature type="coiled-coil region" evidence="6">
    <location>
        <begin position="389"/>
        <end position="423"/>
    </location>
</feature>
<evidence type="ECO:0000256" key="8">
    <source>
        <dbReference type="SAM" id="Phobius"/>
    </source>
</evidence>
<reference evidence="10 11" key="1">
    <citation type="submission" date="2016-10" db="EMBL/GenBank/DDBJ databases">
        <authorList>
            <person name="de Groot N.N."/>
        </authorList>
    </citation>
    <scope>NUCLEOTIDE SEQUENCE [LARGE SCALE GENOMIC DNA]</scope>
    <source>
        <strain evidence="10 11">DSM 19547</strain>
    </source>
</reference>
<evidence type="ECO:0000256" key="4">
    <source>
        <dbReference type="ARBA" id="ARBA00022989"/>
    </source>
</evidence>
<dbReference type="Proteomes" id="UP000199356">
    <property type="component" value="Unassembled WGS sequence"/>
</dbReference>
<dbReference type="EMBL" id="FOXA01000034">
    <property type="protein sequence ID" value="SFQ09869.1"/>
    <property type="molecule type" value="Genomic_DNA"/>
</dbReference>
<dbReference type="RefSeq" id="WP_093425367.1">
    <property type="nucleotide sequence ID" value="NZ_FOXA01000034.1"/>
</dbReference>
<keyword evidence="6" id="KW-0175">Coiled coil</keyword>
<dbReference type="GO" id="GO:0005886">
    <property type="term" value="C:plasma membrane"/>
    <property type="evidence" value="ECO:0007669"/>
    <property type="project" value="UniProtKB-SubCell"/>
</dbReference>
<evidence type="ECO:0000256" key="5">
    <source>
        <dbReference type="ARBA" id="ARBA00023136"/>
    </source>
</evidence>
<dbReference type="Pfam" id="PF02706">
    <property type="entry name" value="Wzz"/>
    <property type="match status" value="1"/>
</dbReference>
<dbReference type="STRING" id="441119.SAMN04488047_13425"/>
<keyword evidence="11" id="KW-1185">Reference proteome</keyword>
<evidence type="ECO:0000256" key="7">
    <source>
        <dbReference type="SAM" id="MobiDB-lite"/>
    </source>
</evidence>
<evidence type="ECO:0000313" key="11">
    <source>
        <dbReference type="Proteomes" id="UP000199356"/>
    </source>
</evidence>
<accession>A0A1I5VQT6</accession>
<keyword evidence="10" id="KW-0418">Kinase</keyword>
<keyword evidence="10" id="KW-0675">Receptor</keyword>
<comment type="subcellular location">
    <subcellularLocation>
        <location evidence="1">Cell membrane</location>
        <topology evidence="1">Multi-pass membrane protein</topology>
    </subcellularLocation>
</comment>
<feature type="region of interest" description="Disordered" evidence="7">
    <location>
        <begin position="1"/>
        <end position="21"/>
    </location>
</feature>
<organism evidence="10 11">
    <name type="scientific">Tranquillimonas alkanivorans</name>
    <dbReference type="NCBI Taxonomy" id="441119"/>
    <lineage>
        <taxon>Bacteria</taxon>
        <taxon>Pseudomonadati</taxon>
        <taxon>Pseudomonadota</taxon>
        <taxon>Alphaproteobacteria</taxon>
        <taxon>Rhodobacterales</taxon>
        <taxon>Roseobacteraceae</taxon>
        <taxon>Tranquillimonas</taxon>
    </lineage>
</organism>
<proteinExistence type="predicted"/>
<evidence type="ECO:0000256" key="1">
    <source>
        <dbReference type="ARBA" id="ARBA00004651"/>
    </source>
</evidence>
<name>A0A1I5VQT6_9RHOB</name>
<feature type="transmembrane region" description="Helical" evidence="8">
    <location>
        <begin position="40"/>
        <end position="59"/>
    </location>
</feature>
<evidence type="ECO:0000259" key="9">
    <source>
        <dbReference type="Pfam" id="PF02706"/>
    </source>
</evidence>
<keyword evidence="10" id="KW-0829">Tyrosine-protein kinase</keyword>
<evidence type="ECO:0000256" key="6">
    <source>
        <dbReference type="SAM" id="Coils"/>
    </source>
</evidence>
<dbReference type="PANTHER" id="PTHR32309">
    <property type="entry name" value="TYROSINE-PROTEIN KINASE"/>
    <property type="match status" value="1"/>
</dbReference>
<dbReference type="PANTHER" id="PTHR32309:SF13">
    <property type="entry name" value="FERRIC ENTEROBACTIN TRANSPORT PROTEIN FEPE"/>
    <property type="match status" value="1"/>
</dbReference>
<keyword evidence="2" id="KW-1003">Cell membrane</keyword>
<evidence type="ECO:0000313" key="10">
    <source>
        <dbReference type="EMBL" id="SFQ09869.1"/>
    </source>
</evidence>
<dbReference type="AlphaFoldDB" id="A0A1I5VQT6"/>
<protein>
    <submittedName>
        <fullName evidence="10">Receptor protein-tyrosine kinase</fullName>
    </submittedName>
</protein>
<evidence type="ECO:0000256" key="2">
    <source>
        <dbReference type="ARBA" id="ARBA00022475"/>
    </source>
</evidence>
<feature type="coiled-coil region" evidence="6">
    <location>
        <begin position="225"/>
        <end position="364"/>
    </location>
</feature>
<keyword evidence="4 8" id="KW-1133">Transmembrane helix</keyword>
<keyword evidence="5 8" id="KW-0472">Membrane</keyword>